<dbReference type="Proteomes" id="UP001596152">
    <property type="component" value="Unassembled WGS sequence"/>
</dbReference>
<evidence type="ECO:0000313" key="2">
    <source>
        <dbReference type="EMBL" id="MFC5342877.1"/>
    </source>
</evidence>
<feature type="transmembrane region" description="Helical" evidence="1">
    <location>
        <begin position="39"/>
        <end position="55"/>
    </location>
</feature>
<dbReference type="EMBL" id="JBHSLF010000006">
    <property type="protein sequence ID" value="MFC5342877.1"/>
    <property type="molecule type" value="Genomic_DNA"/>
</dbReference>
<evidence type="ECO:0000256" key="1">
    <source>
        <dbReference type="SAM" id="Phobius"/>
    </source>
</evidence>
<reference evidence="3" key="1">
    <citation type="journal article" date="2019" name="Int. J. Syst. Evol. Microbiol.">
        <title>The Global Catalogue of Microorganisms (GCM) 10K type strain sequencing project: providing services to taxonomists for standard genome sequencing and annotation.</title>
        <authorList>
            <consortium name="The Broad Institute Genomics Platform"/>
            <consortium name="The Broad Institute Genome Sequencing Center for Infectious Disease"/>
            <person name="Wu L."/>
            <person name="Ma J."/>
        </authorList>
    </citation>
    <scope>NUCLEOTIDE SEQUENCE [LARGE SCALE GENOMIC DNA]</scope>
    <source>
        <strain evidence="3">JCM 12125</strain>
    </source>
</reference>
<protein>
    <submittedName>
        <fullName evidence="2">Uncharacterized protein</fullName>
    </submittedName>
</protein>
<keyword evidence="1" id="KW-0812">Transmembrane</keyword>
<keyword evidence="3" id="KW-1185">Reference proteome</keyword>
<name>A0ABW0FNF4_9CAUL</name>
<keyword evidence="1" id="KW-1133">Transmembrane helix</keyword>
<sequence length="58" mass="5792">MTVLSLPGMATVAAMVIGLFVVARAGLISWRRFGEATGGLLIGVAVVAIGQVAAVDHG</sequence>
<accession>A0ABW0FNF4</accession>
<keyword evidence="1" id="KW-0472">Membrane</keyword>
<comment type="caution">
    <text evidence="2">The sequence shown here is derived from an EMBL/GenBank/DDBJ whole genome shotgun (WGS) entry which is preliminary data.</text>
</comment>
<organism evidence="2 3">
    <name type="scientific">Brevundimonas staleyi</name>
    <dbReference type="NCBI Taxonomy" id="74326"/>
    <lineage>
        <taxon>Bacteria</taxon>
        <taxon>Pseudomonadati</taxon>
        <taxon>Pseudomonadota</taxon>
        <taxon>Alphaproteobacteria</taxon>
        <taxon>Caulobacterales</taxon>
        <taxon>Caulobacteraceae</taxon>
        <taxon>Brevundimonas</taxon>
    </lineage>
</organism>
<evidence type="ECO:0000313" key="3">
    <source>
        <dbReference type="Proteomes" id="UP001596152"/>
    </source>
</evidence>
<gene>
    <name evidence="2" type="ORF">ACFPIE_03060</name>
</gene>
<feature type="transmembrane region" description="Helical" evidence="1">
    <location>
        <begin position="6"/>
        <end position="27"/>
    </location>
</feature>
<dbReference type="RefSeq" id="WP_374039595.1">
    <property type="nucleotide sequence ID" value="NZ_CP169083.1"/>
</dbReference>
<proteinExistence type="predicted"/>